<sequence>MLQVALTLPVSFATCEQSFSAMRRIKTWVRTSMRQERFTNLSILHIEKGLIKNIDTECILNKFSKSPRMMVLK</sequence>
<proteinExistence type="predicted"/>
<evidence type="ECO:0000259" key="1">
    <source>
        <dbReference type="Pfam" id="PF05699"/>
    </source>
</evidence>
<evidence type="ECO:0000313" key="2">
    <source>
        <dbReference type="EMBL" id="KAF0752083.1"/>
    </source>
</evidence>
<dbReference type="Proteomes" id="UP000478052">
    <property type="component" value="Unassembled WGS sequence"/>
</dbReference>
<accession>A0A6G0YAL3</accession>
<dbReference type="PANTHER" id="PTHR45749">
    <property type="match status" value="1"/>
</dbReference>
<protein>
    <submittedName>
        <fullName evidence="2">Dimer Tnp hAT domain-containing protein</fullName>
    </submittedName>
</protein>
<name>A0A6G0YAL3_APHCR</name>
<dbReference type="GO" id="GO:0046983">
    <property type="term" value="F:protein dimerization activity"/>
    <property type="evidence" value="ECO:0007669"/>
    <property type="project" value="InterPro"/>
</dbReference>
<evidence type="ECO:0000313" key="3">
    <source>
        <dbReference type="Proteomes" id="UP000478052"/>
    </source>
</evidence>
<reference evidence="2 3" key="1">
    <citation type="submission" date="2019-08" db="EMBL/GenBank/DDBJ databases">
        <title>Whole genome of Aphis craccivora.</title>
        <authorList>
            <person name="Voronova N.V."/>
            <person name="Shulinski R.S."/>
            <person name="Bandarenka Y.V."/>
            <person name="Zhorov D.G."/>
            <person name="Warner D."/>
        </authorList>
    </citation>
    <scope>NUCLEOTIDE SEQUENCE [LARGE SCALE GENOMIC DNA]</scope>
    <source>
        <strain evidence="2">180601</strain>
        <tissue evidence="2">Whole Body</tissue>
    </source>
</reference>
<dbReference type="AlphaFoldDB" id="A0A6G0YAL3"/>
<feature type="domain" description="HAT C-terminal dimerisation" evidence="1">
    <location>
        <begin position="1"/>
        <end position="48"/>
    </location>
</feature>
<organism evidence="2 3">
    <name type="scientific">Aphis craccivora</name>
    <name type="common">Cowpea aphid</name>
    <dbReference type="NCBI Taxonomy" id="307492"/>
    <lineage>
        <taxon>Eukaryota</taxon>
        <taxon>Metazoa</taxon>
        <taxon>Ecdysozoa</taxon>
        <taxon>Arthropoda</taxon>
        <taxon>Hexapoda</taxon>
        <taxon>Insecta</taxon>
        <taxon>Pterygota</taxon>
        <taxon>Neoptera</taxon>
        <taxon>Paraneoptera</taxon>
        <taxon>Hemiptera</taxon>
        <taxon>Sternorrhyncha</taxon>
        <taxon>Aphidomorpha</taxon>
        <taxon>Aphidoidea</taxon>
        <taxon>Aphididae</taxon>
        <taxon>Aphidini</taxon>
        <taxon>Aphis</taxon>
        <taxon>Aphis</taxon>
    </lineage>
</organism>
<keyword evidence="3" id="KW-1185">Reference proteome</keyword>
<dbReference type="OrthoDB" id="10068424at2759"/>
<dbReference type="Pfam" id="PF05699">
    <property type="entry name" value="Dimer_Tnp_hAT"/>
    <property type="match status" value="1"/>
</dbReference>
<dbReference type="EMBL" id="VUJU01005170">
    <property type="protein sequence ID" value="KAF0752083.1"/>
    <property type="molecule type" value="Genomic_DNA"/>
</dbReference>
<gene>
    <name evidence="2" type="ORF">FWK35_00022812</name>
</gene>
<dbReference type="PANTHER" id="PTHR45749:SF21">
    <property type="entry name" value="DUF4371 DOMAIN-CONTAINING PROTEIN"/>
    <property type="match status" value="1"/>
</dbReference>
<dbReference type="InterPro" id="IPR008906">
    <property type="entry name" value="HATC_C_dom"/>
</dbReference>
<comment type="caution">
    <text evidence="2">The sequence shown here is derived from an EMBL/GenBank/DDBJ whole genome shotgun (WGS) entry which is preliminary data.</text>
</comment>